<evidence type="ECO:0000313" key="1">
    <source>
        <dbReference type="EMBL" id="QTA88687.1"/>
    </source>
</evidence>
<name>A0A975BNA4_9BACT</name>
<dbReference type="EMBL" id="CP061800">
    <property type="protein sequence ID" value="QTA88687.1"/>
    <property type="molecule type" value="Genomic_DNA"/>
</dbReference>
<gene>
    <name evidence="1" type="ORF">dnm_047340</name>
</gene>
<proteinExistence type="predicted"/>
<dbReference type="Proteomes" id="UP000663722">
    <property type="component" value="Chromosome"/>
</dbReference>
<dbReference type="KEGG" id="dmm:dnm_047340"/>
<dbReference type="AlphaFoldDB" id="A0A975BNA4"/>
<accession>A0A975BNA4</accession>
<organism evidence="1 2">
    <name type="scientific">Desulfonema magnum</name>
    <dbReference type="NCBI Taxonomy" id="45655"/>
    <lineage>
        <taxon>Bacteria</taxon>
        <taxon>Pseudomonadati</taxon>
        <taxon>Thermodesulfobacteriota</taxon>
        <taxon>Desulfobacteria</taxon>
        <taxon>Desulfobacterales</taxon>
        <taxon>Desulfococcaceae</taxon>
        <taxon>Desulfonema</taxon>
    </lineage>
</organism>
<reference evidence="1" key="1">
    <citation type="journal article" date="2021" name="Microb. Physiol.">
        <title>Proteogenomic Insights into the Physiology of Marine, Sulfate-Reducing, Filamentous Desulfonema limicola and Desulfonema magnum.</title>
        <authorList>
            <person name="Schnaars V."/>
            <person name="Wohlbrand L."/>
            <person name="Scheve S."/>
            <person name="Hinrichs C."/>
            <person name="Reinhardt R."/>
            <person name="Rabus R."/>
        </authorList>
    </citation>
    <scope>NUCLEOTIDE SEQUENCE</scope>
    <source>
        <strain evidence="1">4be13</strain>
    </source>
</reference>
<keyword evidence="2" id="KW-1185">Reference proteome</keyword>
<evidence type="ECO:0000313" key="2">
    <source>
        <dbReference type="Proteomes" id="UP000663722"/>
    </source>
</evidence>
<protein>
    <submittedName>
        <fullName evidence="1">Uncharacterized protein</fullName>
    </submittedName>
</protein>
<sequence>MPIRGEKTFDRSPGGQDKSFSVFFPDRLNFIINVEGEDPRGLQNLIRVLNQQIEKL</sequence>